<evidence type="ECO:0000256" key="1">
    <source>
        <dbReference type="SAM" id="Phobius"/>
    </source>
</evidence>
<organism evidence="3 4">
    <name type="scientific">Cystoisospora suis</name>
    <dbReference type="NCBI Taxonomy" id="483139"/>
    <lineage>
        <taxon>Eukaryota</taxon>
        <taxon>Sar</taxon>
        <taxon>Alveolata</taxon>
        <taxon>Apicomplexa</taxon>
        <taxon>Conoidasida</taxon>
        <taxon>Coccidia</taxon>
        <taxon>Eucoccidiorida</taxon>
        <taxon>Eimeriorina</taxon>
        <taxon>Sarcocystidae</taxon>
        <taxon>Cystoisospora</taxon>
    </lineage>
</organism>
<feature type="chain" id="PRO_5012677189" evidence="2">
    <location>
        <begin position="23"/>
        <end position="146"/>
    </location>
</feature>
<keyword evidence="1" id="KW-1133">Transmembrane helix</keyword>
<name>A0A2C6L6I5_9APIC</name>
<gene>
    <name evidence="3" type="ORF">CSUI_003184</name>
</gene>
<accession>A0A2C6L6I5</accession>
<dbReference type="AlphaFoldDB" id="A0A2C6L6I5"/>
<dbReference type="RefSeq" id="XP_067924643.1">
    <property type="nucleotide sequence ID" value="XM_068063382.1"/>
</dbReference>
<evidence type="ECO:0000256" key="2">
    <source>
        <dbReference type="SAM" id="SignalP"/>
    </source>
</evidence>
<evidence type="ECO:0000313" key="3">
    <source>
        <dbReference type="EMBL" id="PHJ22966.1"/>
    </source>
</evidence>
<protein>
    <submittedName>
        <fullName evidence="3">Transmembrane protein</fullName>
    </submittedName>
</protein>
<dbReference type="OrthoDB" id="330164at2759"/>
<proteinExistence type="predicted"/>
<feature type="transmembrane region" description="Helical" evidence="1">
    <location>
        <begin position="68"/>
        <end position="89"/>
    </location>
</feature>
<dbReference type="VEuPathDB" id="ToxoDB:CSUI_003184"/>
<evidence type="ECO:0000313" key="4">
    <source>
        <dbReference type="Proteomes" id="UP000221165"/>
    </source>
</evidence>
<reference evidence="3 4" key="1">
    <citation type="journal article" date="2017" name="Int. J. Parasitol.">
        <title>The genome of the protozoan parasite Cystoisospora suis and a reverse vaccinology approach to identify vaccine candidates.</title>
        <authorList>
            <person name="Palmieri N."/>
            <person name="Shrestha A."/>
            <person name="Ruttkowski B."/>
            <person name="Beck T."/>
            <person name="Vogl C."/>
            <person name="Tomley F."/>
            <person name="Blake D.P."/>
            <person name="Joachim A."/>
        </authorList>
    </citation>
    <scope>NUCLEOTIDE SEQUENCE [LARGE SCALE GENOMIC DNA]</scope>
    <source>
        <strain evidence="3 4">Wien I</strain>
    </source>
</reference>
<keyword evidence="4" id="KW-1185">Reference proteome</keyword>
<feature type="transmembrane region" description="Helical" evidence="1">
    <location>
        <begin position="39"/>
        <end position="61"/>
    </location>
</feature>
<feature type="signal peptide" evidence="2">
    <location>
        <begin position="1"/>
        <end position="22"/>
    </location>
</feature>
<dbReference type="Proteomes" id="UP000221165">
    <property type="component" value="Unassembled WGS sequence"/>
</dbReference>
<dbReference type="GeneID" id="94426593"/>
<comment type="caution">
    <text evidence="3">The sequence shown here is derived from an EMBL/GenBank/DDBJ whole genome shotgun (WGS) entry which is preliminary data.</text>
</comment>
<keyword evidence="2" id="KW-0732">Signal</keyword>
<dbReference type="EMBL" id="MIGC01001382">
    <property type="protein sequence ID" value="PHJ22966.1"/>
    <property type="molecule type" value="Genomic_DNA"/>
</dbReference>
<keyword evidence="1 3" id="KW-0812">Transmembrane</keyword>
<keyword evidence="1" id="KW-0472">Membrane</keyword>
<sequence>MFTVIVCSVLFYGLGLLAPTLAALHSCLKQKTMPNEKSMLLWTQYFLLFSTLATVVFPYVVTPICFLLPSWVVALLKAALVIALVTPKFGLVPKFFGWFLAHYVDYLAIVADAVQKHIVTPLKSYVTDGIDRMQATSGSHASRKEL</sequence>